<dbReference type="SUPFAM" id="SSF54416">
    <property type="entry name" value="Amine oxidase N-terminal region"/>
    <property type="match status" value="1"/>
</dbReference>
<name>A0ABT1LX25_9MICC</name>
<evidence type="ECO:0000259" key="1">
    <source>
        <dbReference type="Pfam" id="PF02727"/>
    </source>
</evidence>
<dbReference type="InterPro" id="IPR015800">
    <property type="entry name" value="Cu_amine_oxidase_N2"/>
</dbReference>
<dbReference type="Pfam" id="PF02727">
    <property type="entry name" value="Cu_amine_oxidN2"/>
    <property type="match status" value="1"/>
</dbReference>
<sequence>MTLTTEVQTVVGVSHPLDPLSRAEISRAASILKDGQAGAESFRFISIELREPDKELLRSGAKTVREADAVLVNRA</sequence>
<feature type="domain" description="Copper amine oxidase N2-terminal" evidence="1">
    <location>
        <begin position="15"/>
        <end position="70"/>
    </location>
</feature>
<dbReference type="InterPro" id="IPR016182">
    <property type="entry name" value="Cu_amine_oxidase_N-reg"/>
</dbReference>
<reference evidence="2 3" key="1">
    <citation type="submission" date="2022-06" db="EMBL/GenBank/DDBJ databases">
        <title>Pseudarthrobacter sp. strain RMG13 Genome sequencing and assembly.</title>
        <authorList>
            <person name="Kim I."/>
        </authorList>
    </citation>
    <scope>NUCLEOTIDE SEQUENCE [LARGE SCALE GENOMIC DNA]</scope>
    <source>
        <strain evidence="2 3">RMG13</strain>
    </source>
</reference>
<dbReference type="EMBL" id="JANCLV010000018">
    <property type="protein sequence ID" value="MCP9001706.1"/>
    <property type="molecule type" value="Genomic_DNA"/>
</dbReference>
<protein>
    <submittedName>
        <fullName evidence="2">Tyramine oxidase</fullName>
    </submittedName>
</protein>
<accession>A0ABT1LX25</accession>
<keyword evidence="3" id="KW-1185">Reference proteome</keyword>
<dbReference type="Gene3D" id="3.10.450.40">
    <property type="match status" value="1"/>
</dbReference>
<feature type="non-terminal residue" evidence="2">
    <location>
        <position position="75"/>
    </location>
</feature>
<comment type="caution">
    <text evidence="2">The sequence shown here is derived from an EMBL/GenBank/DDBJ whole genome shotgun (WGS) entry which is preliminary data.</text>
</comment>
<dbReference type="Proteomes" id="UP001524318">
    <property type="component" value="Unassembled WGS sequence"/>
</dbReference>
<evidence type="ECO:0000313" key="3">
    <source>
        <dbReference type="Proteomes" id="UP001524318"/>
    </source>
</evidence>
<proteinExistence type="predicted"/>
<gene>
    <name evidence="2" type="ORF">NFC73_18520</name>
</gene>
<organism evidence="2 3">
    <name type="scientific">Pseudarthrobacter humi</name>
    <dbReference type="NCBI Taxonomy" id="2952523"/>
    <lineage>
        <taxon>Bacteria</taxon>
        <taxon>Bacillati</taxon>
        <taxon>Actinomycetota</taxon>
        <taxon>Actinomycetes</taxon>
        <taxon>Micrococcales</taxon>
        <taxon>Micrococcaceae</taxon>
        <taxon>Pseudarthrobacter</taxon>
    </lineage>
</organism>
<evidence type="ECO:0000313" key="2">
    <source>
        <dbReference type="EMBL" id="MCP9001706.1"/>
    </source>
</evidence>